<dbReference type="PANTHER" id="PTHR34239">
    <property type="entry name" value="APPLE DOMAIN-CONTAINING PROTEIN"/>
    <property type="match status" value="1"/>
</dbReference>
<evidence type="ECO:0000313" key="3">
    <source>
        <dbReference type="Proteomes" id="UP001152320"/>
    </source>
</evidence>
<dbReference type="EMBL" id="JAIZAY010000008">
    <property type="protein sequence ID" value="KAJ8038087.1"/>
    <property type="molecule type" value="Genomic_DNA"/>
</dbReference>
<gene>
    <name evidence="2" type="ORF">HOLleu_19063</name>
</gene>
<evidence type="ECO:0000256" key="1">
    <source>
        <dbReference type="SAM" id="MobiDB-lite"/>
    </source>
</evidence>
<dbReference type="AlphaFoldDB" id="A0A9Q1C3S8"/>
<feature type="region of interest" description="Disordered" evidence="1">
    <location>
        <begin position="94"/>
        <end position="144"/>
    </location>
</feature>
<dbReference type="PANTHER" id="PTHR34239:SF2">
    <property type="entry name" value="TRANSPOSABLE ELEMENT P TRANSPOSASE_THAP9 CONSERVED DOMAIN-CONTAINING PROTEIN"/>
    <property type="match status" value="1"/>
</dbReference>
<dbReference type="Proteomes" id="UP001152320">
    <property type="component" value="Chromosome 8"/>
</dbReference>
<name>A0A9Q1C3S8_HOLLE</name>
<dbReference type="OrthoDB" id="7430131at2759"/>
<accession>A0A9Q1C3S8</accession>
<organism evidence="2 3">
    <name type="scientific">Holothuria leucospilota</name>
    <name type="common">Black long sea cucumber</name>
    <name type="synonym">Mertensiothuria leucospilota</name>
    <dbReference type="NCBI Taxonomy" id="206669"/>
    <lineage>
        <taxon>Eukaryota</taxon>
        <taxon>Metazoa</taxon>
        <taxon>Echinodermata</taxon>
        <taxon>Eleutherozoa</taxon>
        <taxon>Echinozoa</taxon>
        <taxon>Holothuroidea</taxon>
        <taxon>Aspidochirotacea</taxon>
        <taxon>Aspidochirotida</taxon>
        <taxon>Holothuriidae</taxon>
        <taxon>Holothuria</taxon>
    </lineage>
</organism>
<feature type="compositionally biased region" description="Polar residues" evidence="1">
    <location>
        <begin position="133"/>
        <end position="144"/>
    </location>
</feature>
<sequence length="144" mass="16128">MTAITVLINGTLVSKAALDTESLLSKLMDILALLGTVNMDLNQFSRDLVRPDVKPEFQNLCNKANPGTTLLFRDDVSKQWNKLSDARQVSRCLNTGYRSRGRPTGSRPFRGRGRANYRGGQRPFLSQGKGSERQSPNKNKQFKK</sequence>
<evidence type="ECO:0000313" key="2">
    <source>
        <dbReference type="EMBL" id="KAJ8038087.1"/>
    </source>
</evidence>
<keyword evidence="3" id="KW-1185">Reference proteome</keyword>
<reference evidence="2" key="1">
    <citation type="submission" date="2021-10" db="EMBL/GenBank/DDBJ databases">
        <title>Tropical sea cucumber genome reveals ecological adaptation and Cuvierian tubules defense mechanism.</title>
        <authorList>
            <person name="Chen T."/>
        </authorList>
    </citation>
    <scope>NUCLEOTIDE SEQUENCE</scope>
    <source>
        <strain evidence="2">Nanhai2018</strain>
        <tissue evidence="2">Muscle</tissue>
    </source>
</reference>
<protein>
    <submittedName>
        <fullName evidence="2">Uncharacterized protein</fullName>
    </submittedName>
</protein>
<comment type="caution">
    <text evidence="2">The sequence shown here is derived from an EMBL/GenBank/DDBJ whole genome shotgun (WGS) entry which is preliminary data.</text>
</comment>
<proteinExistence type="predicted"/>